<dbReference type="EMBL" id="CP134214">
    <property type="protein sequence ID" value="WND24156.1"/>
    <property type="molecule type" value="Genomic_DNA"/>
</dbReference>
<reference evidence="1 2" key="1">
    <citation type="submission" date="2023-09" db="EMBL/GenBank/DDBJ databases">
        <title>The genome sequence of Streptomyces anthocyanicus.</title>
        <authorList>
            <person name="Mo P."/>
        </authorList>
    </citation>
    <scope>NUCLEOTIDE SEQUENCE [LARGE SCALE GENOMIC DNA]</scope>
    <source>
        <strain evidence="1 2">JCM 4387</strain>
        <plasmid evidence="1 2">punmamed1</plasmid>
    </source>
</reference>
<keyword evidence="1" id="KW-0614">Plasmid</keyword>
<accession>A0ABY9UV72</accession>
<organism evidence="1 2">
    <name type="scientific">Streptomyces violaceus</name>
    <name type="common">Streptomyces venezuelae</name>
    <dbReference type="NCBI Taxonomy" id="1936"/>
    <lineage>
        <taxon>Bacteria</taxon>
        <taxon>Bacillati</taxon>
        <taxon>Actinomycetota</taxon>
        <taxon>Actinomycetes</taxon>
        <taxon>Kitasatosporales</taxon>
        <taxon>Streptomycetaceae</taxon>
        <taxon>Streptomyces</taxon>
    </lineage>
</organism>
<name>A0ABY9UV72_STRVL</name>
<evidence type="ECO:0000313" key="2">
    <source>
        <dbReference type="Proteomes" id="UP001249394"/>
    </source>
</evidence>
<keyword evidence="2" id="KW-1185">Reference proteome</keyword>
<dbReference type="Proteomes" id="UP001249394">
    <property type="component" value="Plasmid punmamed1"/>
</dbReference>
<sequence length="53" mass="5955">MALTACHCTPPDYIPGLTYPAEWHQQQDAEEQAWLAAFLRDPSIAVTLWKATP</sequence>
<gene>
    <name evidence="1" type="ORF">RI060_43325</name>
</gene>
<geneLocation type="plasmid" evidence="1 2">
    <name>punmamed1</name>
</geneLocation>
<evidence type="ECO:0000313" key="1">
    <source>
        <dbReference type="EMBL" id="WND24156.1"/>
    </source>
</evidence>
<protein>
    <submittedName>
        <fullName evidence="1">Uncharacterized protein</fullName>
    </submittedName>
</protein>
<proteinExistence type="predicted"/>